<evidence type="ECO:0000256" key="13">
    <source>
        <dbReference type="SAM" id="SignalP"/>
    </source>
</evidence>
<feature type="coiled-coil region" evidence="12">
    <location>
        <begin position="1971"/>
        <end position="2026"/>
    </location>
</feature>
<dbReference type="InterPro" id="IPR008211">
    <property type="entry name" value="Laminin_N"/>
</dbReference>
<dbReference type="FunFam" id="2.10.25.10:FF:000090">
    <property type="entry name" value="laminin subunit alpha"/>
    <property type="match status" value="1"/>
</dbReference>
<feature type="disulfide bond" evidence="11">
    <location>
        <begin position="1004"/>
        <end position="1021"/>
    </location>
</feature>
<dbReference type="SUPFAM" id="SSF57196">
    <property type="entry name" value="EGF/Laminin"/>
    <property type="match status" value="11"/>
</dbReference>
<dbReference type="SMART" id="SM00181">
    <property type="entry name" value="EGF"/>
    <property type="match status" value="9"/>
</dbReference>
<keyword evidence="8" id="KW-0325">Glycoprotein</keyword>
<evidence type="ECO:0000256" key="1">
    <source>
        <dbReference type="ARBA" id="ARBA00004302"/>
    </source>
</evidence>
<dbReference type="Pfam" id="PF00053">
    <property type="entry name" value="EGF_laminin"/>
    <property type="match status" value="10"/>
</dbReference>
<evidence type="ECO:0000259" key="14">
    <source>
        <dbReference type="PROSITE" id="PS50025"/>
    </source>
</evidence>
<dbReference type="SMART" id="SM00136">
    <property type="entry name" value="LamNT"/>
    <property type="match status" value="1"/>
</dbReference>
<dbReference type="SMART" id="SM00180">
    <property type="entry name" value="EGF_Lam"/>
    <property type="match status" value="15"/>
</dbReference>
<feature type="disulfide bond" evidence="11">
    <location>
        <begin position="1162"/>
        <end position="1171"/>
    </location>
</feature>
<dbReference type="FunFam" id="2.10.25.10:FF:000188">
    <property type="entry name" value="Laminin subunit gamma 2"/>
    <property type="match status" value="1"/>
</dbReference>
<feature type="disulfide bond" evidence="11">
    <location>
        <begin position="953"/>
        <end position="965"/>
    </location>
</feature>
<feature type="disulfide bond" evidence="11">
    <location>
        <begin position="1002"/>
        <end position="1014"/>
    </location>
</feature>
<feature type="disulfide bond" evidence="11">
    <location>
        <begin position="835"/>
        <end position="844"/>
    </location>
</feature>
<dbReference type="GO" id="GO:0005604">
    <property type="term" value="C:basement membrane"/>
    <property type="evidence" value="ECO:0007669"/>
    <property type="project" value="UniProtKB-SubCell"/>
</dbReference>
<dbReference type="Proteomes" id="UP000695007">
    <property type="component" value="Unplaced"/>
</dbReference>
<feature type="domain" description="Laminin IV type A" evidence="16">
    <location>
        <begin position="1223"/>
        <end position="1410"/>
    </location>
</feature>
<dbReference type="PANTHER" id="PTHR10574:SF428">
    <property type="entry name" value="LAMININ SUBUNIT ALPHA-1-LIKE PROTEIN"/>
    <property type="match status" value="1"/>
</dbReference>
<dbReference type="InterPro" id="IPR001791">
    <property type="entry name" value="Laminin_G"/>
</dbReference>
<evidence type="ECO:0000256" key="8">
    <source>
        <dbReference type="ARBA" id="ARBA00023180"/>
    </source>
</evidence>
<dbReference type="FunFam" id="2.10.25.10:FF:000069">
    <property type="entry name" value="Laminin subunit alpha 1"/>
    <property type="match status" value="1"/>
</dbReference>
<feature type="domain" description="Laminin G" evidence="14">
    <location>
        <begin position="2527"/>
        <end position="2728"/>
    </location>
</feature>
<dbReference type="CDD" id="cd00055">
    <property type="entry name" value="EGF_Lam"/>
    <property type="match status" value="14"/>
</dbReference>
<evidence type="ECO:0000256" key="7">
    <source>
        <dbReference type="ARBA" id="ARBA00023157"/>
    </source>
</evidence>
<feature type="disulfide bond" evidence="11">
    <location>
        <begin position="786"/>
        <end position="795"/>
    </location>
</feature>
<dbReference type="Pfam" id="PF00055">
    <property type="entry name" value="Laminin_N"/>
    <property type="match status" value="1"/>
</dbReference>
<evidence type="ECO:0000259" key="15">
    <source>
        <dbReference type="PROSITE" id="PS50027"/>
    </source>
</evidence>
<dbReference type="InterPro" id="IPR008979">
    <property type="entry name" value="Galactose-bd-like_sf"/>
</dbReference>
<proteinExistence type="predicted"/>
<feature type="domain" description="Laminin EGF-like" evidence="15">
    <location>
        <begin position="769"/>
        <end position="813"/>
    </location>
</feature>
<feature type="disulfide bond" evidence="11">
    <location>
        <begin position="816"/>
        <end position="833"/>
    </location>
</feature>
<protein>
    <submittedName>
        <fullName evidence="19">Laminin subunit alpha-1</fullName>
    </submittedName>
</protein>
<dbReference type="SUPFAM" id="SSF49899">
    <property type="entry name" value="Concanavalin A-like lectins/glucanases"/>
    <property type="match status" value="5"/>
</dbReference>
<feature type="disulfide bond" evidence="11">
    <location>
        <begin position="881"/>
        <end position="890"/>
    </location>
</feature>
<dbReference type="InterPro" id="IPR050440">
    <property type="entry name" value="Laminin/Netrin_ECM"/>
</dbReference>
<feature type="domain" description="Laminin G" evidence="14">
    <location>
        <begin position="2917"/>
        <end position="3097"/>
    </location>
</feature>
<feature type="disulfide bond" evidence="11">
    <location>
        <begin position="676"/>
        <end position="685"/>
    </location>
</feature>
<dbReference type="FunFam" id="2.10.25.10:FF:000130">
    <property type="entry name" value="Laminin subunit beta 1"/>
    <property type="match status" value="1"/>
</dbReference>
<dbReference type="SUPFAM" id="SSF49785">
    <property type="entry name" value="Galactose-binding domain-like"/>
    <property type="match status" value="1"/>
</dbReference>
<organism evidence="18 19">
    <name type="scientific">Ceratosolen solmsi marchali</name>
    <dbReference type="NCBI Taxonomy" id="326594"/>
    <lineage>
        <taxon>Eukaryota</taxon>
        <taxon>Metazoa</taxon>
        <taxon>Ecdysozoa</taxon>
        <taxon>Arthropoda</taxon>
        <taxon>Hexapoda</taxon>
        <taxon>Insecta</taxon>
        <taxon>Pterygota</taxon>
        <taxon>Neoptera</taxon>
        <taxon>Endopterygota</taxon>
        <taxon>Hymenoptera</taxon>
        <taxon>Apocrita</taxon>
        <taxon>Proctotrupomorpha</taxon>
        <taxon>Chalcidoidea</taxon>
        <taxon>Agaonidae</taxon>
        <taxon>Agaoninae</taxon>
        <taxon>Ceratosolen</taxon>
    </lineage>
</organism>
<dbReference type="Gene3D" id="2.60.120.200">
    <property type="match status" value="5"/>
</dbReference>
<feature type="domain" description="Laminin G" evidence="14">
    <location>
        <begin position="2121"/>
        <end position="2325"/>
    </location>
</feature>
<evidence type="ECO:0000256" key="12">
    <source>
        <dbReference type="SAM" id="Coils"/>
    </source>
</evidence>
<dbReference type="Pfam" id="PF00054">
    <property type="entry name" value="Laminin_G_1"/>
    <property type="match status" value="2"/>
</dbReference>
<dbReference type="FunFam" id="2.10.25.10:FF:000209">
    <property type="entry name" value="Laminin subunit alpha 5"/>
    <property type="match status" value="2"/>
</dbReference>
<feature type="disulfide bond" evidence="11">
    <location>
        <begin position="1023"/>
        <end position="1032"/>
    </location>
</feature>
<dbReference type="InterPro" id="IPR000034">
    <property type="entry name" value="Laminin_IV"/>
</dbReference>
<evidence type="ECO:0000256" key="6">
    <source>
        <dbReference type="ARBA" id="ARBA00022869"/>
    </source>
</evidence>
<feature type="disulfide bond" evidence="11">
    <location>
        <begin position="1472"/>
        <end position="1481"/>
    </location>
</feature>
<evidence type="ECO:0000259" key="16">
    <source>
        <dbReference type="PROSITE" id="PS51115"/>
    </source>
</evidence>
<evidence type="ECO:0000256" key="11">
    <source>
        <dbReference type="PROSITE-ProRule" id="PRU00460"/>
    </source>
</evidence>
<dbReference type="FunFam" id="2.10.25.10:FF:000580">
    <property type="entry name" value="Wing blister, isoform B"/>
    <property type="match status" value="1"/>
</dbReference>
<feature type="domain" description="Laminin G" evidence="14">
    <location>
        <begin position="2335"/>
        <end position="2522"/>
    </location>
</feature>
<feature type="domain" description="Laminin EGF-like" evidence="15">
    <location>
        <begin position="1097"/>
        <end position="1142"/>
    </location>
</feature>
<dbReference type="GeneID" id="105364840"/>
<dbReference type="InterPro" id="IPR002049">
    <property type="entry name" value="LE_dom"/>
</dbReference>
<feature type="domain" description="Laminin EGF-like" evidence="15">
    <location>
        <begin position="1143"/>
        <end position="1191"/>
    </location>
</feature>
<feature type="domain" description="Laminin EGF-like" evidence="15">
    <location>
        <begin position="1500"/>
        <end position="1554"/>
    </location>
</feature>
<feature type="disulfide bond" evidence="11">
    <location>
        <begin position="1099"/>
        <end position="1116"/>
    </location>
</feature>
<evidence type="ECO:0000256" key="9">
    <source>
        <dbReference type="ARBA" id="ARBA00023292"/>
    </source>
</evidence>
<evidence type="ECO:0000313" key="18">
    <source>
        <dbReference type="Proteomes" id="UP000695007"/>
    </source>
</evidence>
<dbReference type="PROSITE" id="PS51117">
    <property type="entry name" value="LAMININ_NTER"/>
    <property type="match status" value="1"/>
</dbReference>
<evidence type="ECO:0000256" key="2">
    <source>
        <dbReference type="ARBA" id="ARBA00022525"/>
    </source>
</evidence>
<keyword evidence="6" id="KW-0084">Basement membrane</keyword>
<feature type="domain" description="Laminin EGF-like" evidence="15">
    <location>
        <begin position="1002"/>
        <end position="1049"/>
    </location>
</feature>
<feature type="domain" description="Laminin EGF-like" evidence="15">
    <location>
        <begin position="814"/>
        <end position="860"/>
    </location>
</feature>
<evidence type="ECO:0000256" key="3">
    <source>
        <dbReference type="ARBA" id="ARBA00022530"/>
    </source>
</evidence>
<evidence type="ECO:0000259" key="17">
    <source>
        <dbReference type="PROSITE" id="PS51117"/>
    </source>
</evidence>
<keyword evidence="5" id="KW-0677">Repeat</keyword>
<dbReference type="PROSITE" id="PS50027">
    <property type="entry name" value="EGF_LAM_2"/>
    <property type="match status" value="10"/>
</dbReference>
<dbReference type="Pfam" id="PF02210">
    <property type="entry name" value="Laminin_G_2"/>
    <property type="match status" value="3"/>
</dbReference>
<keyword evidence="12" id="KW-0175">Coiled coil</keyword>
<dbReference type="Pfam" id="PF00052">
    <property type="entry name" value="Laminin_B"/>
    <property type="match status" value="2"/>
</dbReference>
<dbReference type="FunFam" id="2.10.25.10:FF:000775">
    <property type="entry name" value="Predicted protein"/>
    <property type="match status" value="1"/>
</dbReference>
<feature type="disulfide bond" evidence="11">
    <location>
        <begin position="1097"/>
        <end position="1109"/>
    </location>
</feature>
<dbReference type="PRINTS" id="PR00011">
    <property type="entry name" value="EGFLAMININ"/>
</dbReference>
<dbReference type="InterPro" id="IPR000742">
    <property type="entry name" value="EGF"/>
</dbReference>
<name>A0AAJ6YNA1_9HYME</name>
<reference evidence="19" key="1">
    <citation type="submission" date="2025-08" db="UniProtKB">
        <authorList>
            <consortium name="RefSeq"/>
        </authorList>
    </citation>
    <scope>IDENTIFICATION</scope>
</reference>
<comment type="subcellular location">
    <subcellularLocation>
        <location evidence="1">Secreted</location>
        <location evidence="1">Extracellular space</location>
        <location evidence="1">Extracellular matrix</location>
        <location evidence="1">Basement membrane</location>
    </subcellularLocation>
</comment>
<keyword evidence="3" id="KW-0272">Extracellular matrix</keyword>
<feature type="disulfide bond" evidence="11">
    <location>
        <begin position="955"/>
        <end position="972"/>
    </location>
</feature>
<dbReference type="Gene3D" id="2.10.25.10">
    <property type="entry name" value="Laminin"/>
    <property type="match status" value="14"/>
</dbReference>
<dbReference type="FunFam" id="2.10.25.10:FF:000242">
    <property type="entry name" value="Laminin subunit alpha 1"/>
    <property type="match status" value="1"/>
</dbReference>
<feature type="domain" description="Laminin EGF-like" evidence="15">
    <location>
        <begin position="1453"/>
        <end position="1499"/>
    </location>
</feature>
<feature type="disulfide bond" evidence="10">
    <location>
        <begin position="3070"/>
        <end position="3097"/>
    </location>
</feature>
<feature type="domain" description="Laminin IV type A" evidence="16">
    <location>
        <begin position="444"/>
        <end position="619"/>
    </location>
</feature>
<feature type="disulfide bond" evidence="11">
    <location>
        <begin position="974"/>
        <end position="983"/>
    </location>
</feature>
<feature type="chain" id="PRO_5042563762" evidence="13">
    <location>
        <begin position="42"/>
        <end position="3100"/>
    </location>
</feature>
<dbReference type="GO" id="GO:0009887">
    <property type="term" value="P:animal organ morphogenesis"/>
    <property type="evidence" value="ECO:0007669"/>
    <property type="project" value="TreeGrafter"/>
</dbReference>
<feature type="disulfide bond" evidence="11">
    <location>
        <begin position="1525"/>
        <end position="1534"/>
    </location>
</feature>
<keyword evidence="9 11" id="KW-0424">Laminin EGF-like domain</keyword>
<feature type="domain" description="Laminin G" evidence="14">
    <location>
        <begin position="2740"/>
        <end position="2912"/>
    </location>
</feature>
<keyword evidence="2" id="KW-0964">Secreted</keyword>
<dbReference type="InterPro" id="IPR013320">
    <property type="entry name" value="ConA-like_dom_sf"/>
</dbReference>
<feature type="domain" description="Laminin N-terminal" evidence="17">
    <location>
        <begin position="61"/>
        <end position="292"/>
    </location>
</feature>
<dbReference type="PANTHER" id="PTHR10574">
    <property type="entry name" value="NETRIN/LAMININ-RELATED"/>
    <property type="match status" value="1"/>
</dbReference>
<dbReference type="Gene3D" id="2.60.120.260">
    <property type="entry name" value="Galactose-binding domain-like"/>
    <property type="match status" value="1"/>
</dbReference>
<evidence type="ECO:0000256" key="10">
    <source>
        <dbReference type="PROSITE-ProRule" id="PRU00122"/>
    </source>
</evidence>
<feature type="domain" description="Laminin EGF-like" evidence="15">
    <location>
        <begin position="657"/>
        <end position="706"/>
    </location>
</feature>
<evidence type="ECO:0000313" key="19">
    <source>
        <dbReference type="RefSeq" id="XP_011501171.1"/>
    </source>
</evidence>
<dbReference type="SMART" id="SM00281">
    <property type="entry name" value="LamB"/>
    <property type="match status" value="2"/>
</dbReference>
<dbReference type="KEGG" id="csol:105364840"/>
<feature type="signal peptide" evidence="13">
    <location>
        <begin position="1"/>
        <end position="41"/>
    </location>
</feature>
<feature type="disulfide bond" evidence="11">
    <location>
        <begin position="814"/>
        <end position="826"/>
    </location>
</feature>
<feature type="disulfide bond" evidence="11">
    <location>
        <begin position="1118"/>
        <end position="1127"/>
    </location>
</feature>
<comment type="caution">
    <text evidence="11">Lacks conserved residue(s) required for the propagation of feature annotation.</text>
</comment>
<evidence type="ECO:0000256" key="5">
    <source>
        <dbReference type="ARBA" id="ARBA00022737"/>
    </source>
</evidence>
<dbReference type="RefSeq" id="XP_011501171.1">
    <property type="nucleotide sequence ID" value="XM_011502869.1"/>
</dbReference>
<dbReference type="CTD" id="43946"/>
<keyword evidence="18" id="KW-1185">Reference proteome</keyword>
<sequence length="3100" mass="347551">MFEVAIASRYRATMQHCVDSVLLLLLLLLLLLSSATRDAFAARGIKHQLKQGQYGMSKSLKNGGLFPPVFNVAAKAEIRVNATCGEDGPETFCKPAESLHCAICDSRSPDPNKRHNVNHALDSSPGRWWQSPTLARGDEYEYVTIDLELKQIYQIEYVIIKAANSPRPAAWILERSIDGEYFQTWQYYAPNDEECWTRYSTPPVLGKPMYIQDDEVICTSFYSRQTPMENGEIHTQLLNGRPGALNHTLAIQDFTQARFVRLRFQGLRKRGEAIVDKRRAFYSIREINIGGRCLCSGHSSRCKFNELQKREECECERHTCGEMCEKCCPIYNQIPWKSGVSSKGFHCEKCNCNGHAISCRYDSEVAERKLSMDIRGKYRGGGVCLNCTGYTTGINCEKCETGYYRPNGVLPNDFEPCIPCECHTRGSTGVCISDDSYNNLGKISTLVGWQVSDINAFRAVSPSLQGEHGWPTIASFEVEYRSPYWLAPKIYTGNHLSSYGSNLTFMVSWIVMRGDTSGRPTSEPDVVLIAEISVPIQEQGWFHVLVRSQTIDNLTRFRRTDYRGDPVTRQQMLEIIADIKYVLIRAQYHTEQIEGSLKTAVLPIGEISMENGKRSVVENCSCPIGYIGLSCESCDWGYVKVQINSSDHQNHHKCIKCDCNNHAGSCDLIMGECGICEHYTIGPKCDRCIAGYYGDATKGTPGDCLKCACPLDISSNNFSPNCQIDNSYNLQNNYVCTQCPSGYTGDHCEMCDVGFFGNPLIPGKTCEPCLCYGGPCNQETGQCLECRGNTEGWKCEKCKEAYFGNPAELNCMPCNCNPVGSTSRNCEPRTGQCYCLPTFDSRDCSLCIQGYGNVTAGCVECDCSVGAADGQCDSITGLCDCSPGTIGNRCDQCDLDHYGLSSDGCSDLNQVNRVLSLRGETQKEYDTASIKPKAYIYLKPQLKMQIGVHQKFCGCNVLGATSSSCDIITGNCLCKVNVIGKQCDKCLPDYWGLTTGAGCTPCECDSLGSYGKSCYDLTGQCNCKPGIGGLHCDSCLSGYFGFSHNGCQRCEPCDRPGHVCNPKNGRCSCPSLTLGERCDRCRPGTYDLRPGLGCRACNCSTLGSKKQQCFQLDGQCPCHEGFNGRRCDRCAPGHYDYPRCKPCNCDPRGSLGECNDKGQCPCKFNVIGQRCNQCKMGTFGLSANNSKGCTECFCFGRTSICQQANLSWGQRRLLRPRVIYMNDTITDAVITNYGSSANLPSIISKLNKINTLSVIPGTDGNVTLPIIFNREFPIYWELPESFFKDKIISYNGFLRFTTITEGGYILRSGLKFPQVQLQGNGIILEYFPLKANNDSYYIARFHESLWHLKNKPDFKITREILMIVLQQIQHIFVKVSDFTNFTKAILLEASMDAAVPTAIHSPPLAIGIEQCDCPEEYNGTSCQNPSWGYYRWHNNNNTNTNNYIELVGLAKPCQCNGRTEICDLETGHCLNCRENTAGFGCDICAESFYGDPNFSSCKECPCPQTDKKFSNSCIVESDNEITCICKLGYTGTRCERCAYGHYGFPTIPGGTCTPCRCNTAGSASDECDIETGQCNCKPGSTGRDCSQCTQKRHVFIGINCMSCNDNCTGLLLDDIKELKYKLINATTHVFNGYIAPPWEELAYYDDNITILFKEVEMKIQIEKKLKNMPWENYDFLSKSVGTLLTNTIEMTNEARIIEWQSGDIENNEYSLKMEIESLQKALNDTVSGLIYYENDDKKVEITKTFKETKQILNNMKFLDLPKRTEVAQNFNKECSKFLDWFNELLISMEPITKVKEEGKKYSLKLKDTMNNIENTMETMFSYDTLYNEINMTYDILSYQREEITEINTTIMESINKETILIDEARSCIINNETIIHAQSLSDYVDQYVGLFSETRAQAANPLKASQAYKNIVQGLIEAKQTANSANKIIDDVTKMVYSNGPNSNLLPDIAFGVEIRSSEQLEMTKNYDRPITQAKNQLENQKQSVSELKYSLNTTGNKDNQINVKLRELQSGSRNLQTRLNDILNENIETDSSIFETKQLIERYQQGIKEILNPKFLELKREGDSKISLASEKLAEAQSNIKWADAKLTSLALASIKRQTEFDKWNGTLASKLQILKDKINEARNTADGIRISVKSAEGKKCIRSYRIKDIQPSSITTLMMTISIPHNEKEGILFYLASIINDDYVALEMFERKIRFIWNIGGGTGIITHPEILKGGNPEDDTLWYRINAERIKHIGKLSVSKQLTKSNEYSPVSNKTSSEFGRFDISSVDHVWLGGLAELKMRPPELIASNGLPSCIHQVILNDKPLGLWNFISNAPDNACEPCVEGVESLNNDVAYSFNGDGYAVRTRVMSGPYNKYIFGVSINFKTFDENAILFLAIDPDNPNSYIIIFLREGHVILHIVYGNNISMEMSSSFRYNTGNWTKIDAFRQYQDRKNTEKCSFSVNGENDKKIGAPTPQPLKEDIPDLSNAKYFIGGVPPTFRIDGFVLPTEISFLGCMSNIVVQEGYDPMAEQYYGVELGCRNKPMHIVGFYGNGYIEHAGFQLRKISSSISFSFRTLQNNSMLLLSFSINYNYYSIAVIEGRIQVRLNNGKGEIILESNSTFNDGKYHIIIISKKRKDVELRIDDAYQTSKKLATGAAIKAPESSGLYFGGLPSLINNTKLVSTNIPLKGTIKDVIFDEDTILRFENAITFEHAFIGRRGPHMGKDSLTYLLSASSRRLSIQPEGCQKIPYYSLEPGALKFGDKPQSHTQLYLNFENFWFQKKIIEFDFRTYYPNGLLFITPGIRIKNYLAVIIRDGQLLLLIKSKQKKEILFRTPFNDGNWHHVTIGHGGRKLTMIVDTQTPITIKVPKKIGLTNVMYIGGIPESGTPLPEQVVTKVETLKGCIRSLKVNGNVYDMVGSTSRPYNVGQCFPNIEGGAYFQDEAYAIYKKNFELGPILELQLEFRTSELTGILLSITTPEGSQSLSLELHNGRIIMSSDFGYNQALYVEQEFSNPYTICDNKWHRIQAIYNNEELALKVDEMDQKYGLPANINKHFIGSIITNALYIGGIPVTAHKGTLLTRDHFIGCIRNVMIGGERRDWTDMSELHNIHLNSCPVQ</sequence>
<dbReference type="PROSITE" id="PS01248">
    <property type="entry name" value="EGF_LAM_1"/>
    <property type="match status" value="7"/>
</dbReference>
<feature type="domain" description="Laminin EGF-like" evidence="15">
    <location>
        <begin position="861"/>
        <end position="907"/>
    </location>
</feature>
<dbReference type="InterPro" id="IPR056863">
    <property type="entry name" value="LMN_ATRN_NET-like_EGF"/>
</dbReference>
<dbReference type="PROSITE" id="PS51115">
    <property type="entry name" value="LAMININ_IVA"/>
    <property type="match status" value="2"/>
</dbReference>
<dbReference type="GO" id="GO:0009888">
    <property type="term" value="P:tissue development"/>
    <property type="evidence" value="ECO:0007669"/>
    <property type="project" value="TreeGrafter"/>
</dbReference>
<feature type="domain" description="Laminin EGF-like" evidence="15">
    <location>
        <begin position="953"/>
        <end position="1001"/>
    </location>
</feature>
<evidence type="ECO:0000256" key="4">
    <source>
        <dbReference type="ARBA" id="ARBA00022729"/>
    </source>
</evidence>
<keyword evidence="7 11" id="KW-1015">Disulfide bond</keyword>
<accession>A0AAJ6YNA1</accession>
<gene>
    <name evidence="19" type="primary">LOC105364840</name>
</gene>
<dbReference type="Pfam" id="PF24973">
    <property type="entry name" value="EGF_LMN_ATRN"/>
    <property type="match status" value="1"/>
</dbReference>
<dbReference type="SMART" id="SM00282">
    <property type="entry name" value="LamG"/>
    <property type="match status" value="5"/>
</dbReference>
<keyword evidence="4 13" id="KW-0732">Signal</keyword>
<dbReference type="PROSITE" id="PS50025">
    <property type="entry name" value="LAM_G_DOMAIN"/>
    <property type="match status" value="5"/>
</dbReference>
<dbReference type="GO" id="GO:0048731">
    <property type="term" value="P:system development"/>
    <property type="evidence" value="ECO:0007669"/>
    <property type="project" value="UniProtKB-ARBA"/>
</dbReference>
<dbReference type="CDD" id="cd00110">
    <property type="entry name" value="LamG"/>
    <property type="match status" value="5"/>
</dbReference>